<dbReference type="EMBL" id="JBBPCO010000003">
    <property type="protein sequence ID" value="MEK8089069.1"/>
    <property type="molecule type" value="Genomic_DNA"/>
</dbReference>
<comment type="catalytic activity">
    <reaction evidence="2">
        <text>2 superoxide + 2 H(+) = H2O2 + O2</text>
        <dbReference type="Rhea" id="RHEA:20696"/>
        <dbReference type="ChEBI" id="CHEBI:15378"/>
        <dbReference type="ChEBI" id="CHEBI:15379"/>
        <dbReference type="ChEBI" id="CHEBI:16240"/>
        <dbReference type="ChEBI" id="CHEBI:18421"/>
        <dbReference type="EC" id="1.15.1.1"/>
    </reaction>
</comment>
<accession>A0ABU9D6M1</accession>
<dbReference type="InterPro" id="IPR036423">
    <property type="entry name" value="SOD-like_Cu/Zn_dom_sf"/>
</dbReference>
<dbReference type="PANTHER" id="PTHR10003">
    <property type="entry name" value="SUPEROXIDE DISMUTASE CU-ZN -RELATED"/>
    <property type="match status" value="1"/>
</dbReference>
<evidence type="ECO:0000313" key="6">
    <source>
        <dbReference type="EMBL" id="MEK8089069.1"/>
    </source>
</evidence>
<feature type="signal peptide" evidence="4">
    <location>
        <begin position="1"/>
        <end position="16"/>
    </location>
</feature>
<comment type="similarity">
    <text evidence="1 2">Belongs to the Cu-Zn superoxide dismutase family.</text>
</comment>
<dbReference type="PROSITE" id="PS00332">
    <property type="entry name" value="SOD_CU_ZN_2"/>
    <property type="match status" value="1"/>
</dbReference>
<keyword evidence="7" id="KW-1185">Reference proteome</keyword>
<dbReference type="InterPro" id="IPR001424">
    <property type="entry name" value="SOD_Cu_Zn_dom"/>
</dbReference>
<dbReference type="EC" id="1.15.1.1" evidence="2"/>
<evidence type="ECO:0000313" key="7">
    <source>
        <dbReference type="Proteomes" id="UP001446205"/>
    </source>
</evidence>
<comment type="cofactor">
    <cofactor evidence="2">
        <name>Cu cation</name>
        <dbReference type="ChEBI" id="CHEBI:23378"/>
    </cofactor>
    <text evidence="2">Binds 1 copper ion per subunit.</text>
</comment>
<feature type="compositionally biased region" description="Basic and acidic residues" evidence="3">
    <location>
        <begin position="78"/>
        <end position="94"/>
    </location>
</feature>
<evidence type="ECO:0000256" key="1">
    <source>
        <dbReference type="ARBA" id="ARBA00010457"/>
    </source>
</evidence>
<keyword evidence="2" id="KW-0862">Zinc</keyword>
<evidence type="ECO:0000256" key="4">
    <source>
        <dbReference type="SAM" id="SignalP"/>
    </source>
</evidence>
<dbReference type="SUPFAM" id="SSF49329">
    <property type="entry name" value="Cu,Zn superoxide dismutase-like"/>
    <property type="match status" value="1"/>
</dbReference>
<keyword evidence="2" id="KW-0479">Metal-binding</keyword>
<dbReference type="Pfam" id="PF00080">
    <property type="entry name" value="Sod_Cu"/>
    <property type="match status" value="1"/>
</dbReference>
<keyword evidence="2" id="KW-0186">Copper</keyword>
<keyword evidence="4" id="KW-0732">Signal</keyword>
<dbReference type="PROSITE" id="PS51257">
    <property type="entry name" value="PROKAR_LIPOPROTEIN"/>
    <property type="match status" value="1"/>
</dbReference>
<dbReference type="GO" id="GO:0004784">
    <property type="term" value="F:superoxide dismutase activity"/>
    <property type="evidence" value="ECO:0007669"/>
    <property type="project" value="UniProtKB-EC"/>
</dbReference>
<sequence length="183" mass="18553">MKITLLAATSLLTLLAAGCTTSPDGGMAGSQALDVPMYAATPTGPGQQVGIIHAMDSGNGLVLQAKLQGLTPGVHGFHVHENPSCDPKEKDGKPEPALAAGGHYDPQHSGKHEGPIGMGHLGDLPPLNANVDGSVNMSVTAPRLKLADIRDHALMIHAGGDNFSDQPKPLGGGGARVVCGVVK</sequence>
<dbReference type="InterPro" id="IPR024134">
    <property type="entry name" value="SOD_Cu/Zn_/chaperone"/>
</dbReference>
<feature type="domain" description="Superoxide dismutase copper/zinc binding" evidence="5">
    <location>
        <begin position="58"/>
        <end position="182"/>
    </location>
</feature>
<dbReference type="InterPro" id="IPR018152">
    <property type="entry name" value="SOD_Cu/Zn_BS"/>
</dbReference>
<proteinExistence type="inferred from homology"/>
<dbReference type="Proteomes" id="UP001446205">
    <property type="component" value="Unassembled WGS sequence"/>
</dbReference>
<evidence type="ECO:0000256" key="2">
    <source>
        <dbReference type="RuleBase" id="RU000393"/>
    </source>
</evidence>
<dbReference type="Gene3D" id="2.60.40.200">
    <property type="entry name" value="Superoxide dismutase, copper/zinc binding domain"/>
    <property type="match status" value="1"/>
</dbReference>
<comment type="cofactor">
    <cofactor evidence="2">
        <name>Zn(2+)</name>
        <dbReference type="ChEBI" id="CHEBI:29105"/>
    </cofactor>
    <text evidence="2">Binds 1 zinc ion per subunit.</text>
</comment>
<comment type="function">
    <text evidence="2">Destroys radicals which are normally produced within the cells and which are toxic to biological systems.</text>
</comment>
<comment type="caution">
    <text evidence="6">The sequence shown here is derived from an EMBL/GenBank/DDBJ whole genome shotgun (WGS) entry which is preliminary data.</text>
</comment>
<evidence type="ECO:0000256" key="3">
    <source>
        <dbReference type="SAM" id="MobiDB-lite"/>
    </source>
</evidence>
<keyword evidence="2 6" id="KW-0560">Oxidoreductase</keyword>
<gene>
    <name evidence="6" type="primary">sodC</name>
    <name evidence="6" type="ORF">WOB96_04760</name>
</gene>
<organism evidence="6 7">
    <name type="scientific">Thermithiobacillus plumbiphilus</name>
    <dbReference type="NCBI Taxonomy" id="1729899"/>
    <lineage>
        <taxon>Bacteria</taxon>
        <taxon>Pseudomonadati</taxon>
        <taxon>Pseudomonadota</taxon>
        <taxon>Acidithiobacillia</taxon>
        <taxon>Acidithiobacillales</taxon>
        <taxon>Thermithiobacillaceae</taxon>
        <taxon>Thermithiobacillus</taxon>
    </lineage>
</organism>
<protein>
    <recommendedName>
        <fullName evidence="2">Superoxide dismutase [Cu-Zn]</fullName>
        <ecNumber evidence="2">1.15.1.1</ecNumber>
    </recommendedName>
</protein>
<reference evidence="6 7" key="1">
    <citation type="submission" date="2024-04" db="EMBL/GenBank/DDBJ databases">
        <authorList>
            <person name="Abashina T."/>
            <person name="Shaikin A."/>
        </authorList>
    </citation>
    <scope>NUCLEOTIDE SEQUENCE [LARGE SCALE GENOMIC DNA]</scope>
    <source>
        <strain evidence="6 7">AAFK</strain>
    </source>
</reference>
<dbReference type="PROSITE" id="PS00087">
    <property type="entry name" value="SOD_CU_ZN_1"/>
    <property type="match status" value="1"/>
</dbReference>
<evidence type="ECO:0000259" key="5">
    <source>
        <dbReference type="Pfam" id="PF00080"/>
    </source>
</evidence>
<dbReference type="NCBIfam" id="NF007628">
    <property type="entry name" value="PRK10290.1"/>
    <property type="match status" value="1"/>
</dbReference>
<feature type="region of interest" description="Disordered" evidence="3">
    <location>
        <begin position="78"/>
        <end position="123"/>
    </location>
</feature>
<feature type="chain" id="PRO_5046631251" description="Superoxide dismutase [Cu-Zn]" evidence="4">
    <location>
        <begin position="17"/>
        <end position="183"/>
    </location>
</feature>
<name>A0ABU9D6M1_9PROT</name>
<feature type="compositionally biased region" description="Basic and acidic residues" evidence="3">
    <location>
        <begin position="105"/>
        <end position="114"/>
    </location>
</feature>
<dbReference type="RefSeq" id="WP_341370135.1">
    <property type="nucleotide sequence ID" value="NZ_JBBPCO010000003.1"/>
</dbReference>